<gene>
    <name evidence="1" type="ORF">EUGRSUZ_I01990</name>
</gene>
<proteinExistence type="predicted"/>
<name>A0A059AQX2_EUCGR</name>
<reference evidence="1" key="1">
    <citation type="submission" date="2013-07" db="EMBL/GenBank/DDBJ databases">
        <title>The genome of Eucalyptus grandis.</title>
        <authorList>
            <person name="Schmutz J."/>
            <person name="Hayes R."/>
            <person name="Myburg A."/>
            <person name="Tuskan G."/>
            <person name="Grattapaglia D."/>
            <person name="Rokhsar D.S."/>
        </authorList>
    </citation>
    <scope>NUCLEOTIDE SEQUENCE</scope>
    <source>
        <tissue evidence="1">Leaf extractions</tissue>
    </source>
</reference>
<dbReference type="EMBL" id="KK198761">
    <property type="protein sequence ID" value="KCW56243.1"/>
    <property type="molecule type" value="Genomic_DNA"/>
</dbReference>
<evidence type="ECO:0000313" key="1">
    <source>
        <dbReference type="EMBL" id="KCW56243.1"/>
    </source>
</evidence>
<sequence>MSCLERKMLSCAEGGRPLCNRAAIWLTFVIRRRQLPTSVKGSSTGKFLRKGSLYSSYYIWLAQNPDYIVNDIHLHIFFIRKDNIAFDESGRKCLHLILKEAVALLMIARMQSSRIIIMVSSQWLDPLGRSAAGISTFQ</sequence>
<accession>A0A059AQX2</accession>
<organism evidence="1">
    <name type="scientific">Eucalyptus grandis</name>
    <name type="common">Flooded gum</name>
    <dbReference type="NCBI Taxonomy" id="71139"/>
    <lineage>
        <taxon>Eukaryota</taxon>
        <taxon>Viridiplantae</taxon>
        <taxon>Streptophyta</taxon>
        <taxon>Embryophyta</taxon>
        <taxon>Tracheophyta</taxon>
        <taxon>Spermatophyta</taxon>
        <taxon>Magnoliopsida</taxon>
        <taxon>eudicotyledons</taxon>
        <taxon>Gunneridae</taxon>
        <taxon>Pentapetalae</taxon>
        <taxon>rosids</taxon>
        <taxon>malvids</taxon>
        <taxon>Myrtales</taxon>
        <taxon>Myrtaceae</taxon>
        <taxon>Myrtoideae</taxon>
        <taxon>Eucalypteae</taxon>
        <taxon>Eucalyptus</taxon>
    </lineage>
</organism>
<protein>
    <submittedName>
        <fullName evidence="1">Uncharacterized protein</fullName>
    </submittedName>
</protein>
<dbReference type="AlphaFoldDB" id="A0A059AQX2"/>
<dbReference type="InParanoid" id="A0A059AQX2"/>
<dbReference type="Gramene" id="KCW56243">
    <property type="protein sequence ID" value="KCW56243"/>
    <property type="gene ID" value="EUGRSUZ_I01990"/>
</dbReference>